<protein>
    <submittedName>
        <fullName evidence="1">Uncharacterized protein</fullName>
    </submittedName>
</protein>
<sequence length="134" mass="15008">MDRMTTAHRLFLSPNVPAPRSPSSAYPSPSMSFFGVRFSLRLLNSQGDPLHPRRLCCNDQSNGSESVMASVGKRSFSLYLVRGDPMLNSLVTLFPFQIFHGADNGVLWLPRDFHIIFVTAASDSQVITFFYNSF</sequence>
<evidence type="ECO:0000313" key="2">
    <source>
        <dbReference type="Proteomes" id="UP000604825"/>
    </source>
</evidence>
<reference evidence="1" key="1">
    <citation type="submission" date="2020-10" db="EMBL/GenBank/DDBJ databases">
        <authorList>
            <person name="Han B."/>
            <person name="Lu T."/>
            <person name="Zhao Q."/>
            <person name="Huang X."/>
            <person name="Zhao Y."/>
        </authorList>
    </citation>
    <scope>NUCLEOTIDE SEQUENCE</scope>
</reference>
<evidence type="ECO:0000313" key="1">
    <source>
        <dbReference type="EMBL" id="CAD6246845.1"/>
    </source>
</evidence>
<name>A0A811PHI4_9POAL</name>
<dbReference type="AlphaFoldDB" id="A0A811PHI4"/>
<dbReference type="EMBL" id="CAJGYO010000007">
    <property type="protein sequence ID" value="CAD6246845.1"/>
    <property type="molecule type" value="Genomic_DNA"/>
</dbReference>
<proteinExistence type="predicted"/>
<accession>A0A811PHI4</accession>
<keyword evidence="2" id="KW-1185">Reference proteome</keyword>
<organism evidence="1 2">
    <name type="scientific">Miscanthus lutarioriparius</name>
    <dbReference type="NCBI Taxonomy" id="422564"/>
    <lineage>
        <taxon>Eukaryota</taxon>
        <taxon>Viridiplantae</taxon>
        <taxon>Streptophyta</taxon>
        <taxon>Embryophyta</taxon>
        <taxon>Tracheophyta</taxon>
        <taxon>Spermatophyta</taxon>
        <taxon>Magnoliopsida</taxon>
        <taxon>Liliopsida</taxon>
        <taxon>Poales</taxon>
        <taxon>Poaceae</taxon>
        <taxon>PACMAD clade</taxon>
        <taxon>Panicoideae</taxon>
        <taxon>Andropogonodae</taxon>
        <taxon>Andropogoneae</taxon>
        <taxon>Saccharinae</taxon>
        <taxon>Miscanthus</taxon>
    </lineage>
</organism>
<comment type="caution">
    <text evidence="1">The sequence shown here is derived from an EMBL/GenBank/DDBJ whole genome shotgun (WGS) entry which is preliminary data.</text>
</comment>
<gene>
    <name evidence="1" type="ORF">NCGR_LOCUS31084</name>
</gene>
<dbReference type="Proteomes" id="UP000604825">
    <property type="component" value="Unassembled WGS sequence"/>
</dbReference>